<accession>A0A8S0VKB6</accession>
<keyword evidence="1" id="KW-0539">Nucleus</keyword>
<proteinExistence type="inferred from homology"/>
<dbReference type="OrthoDB" id="9421954at2759"/>
<dbReference type="GO" id="GO:0005634">
    <property type="term" value="C:nucleus"/>
    <property type="evidence" value="ECO:0007669"/>
    <property type="project" value="UniProtKB-SubCell"/>
</dbReference>
<dbReference type="GO" id="GO:0046982">
    <property type="term" value="F:protein heterodimerization activity"/>
    <property type="evidence" value="ECO:0007669"/>
    <property type="project" value="InterPro"/>
</dbReference>
<gene>
    <name evidence="4" type="ORF">OLEA9_A111599</name>
</gene>
<dbReference type="GO" id="GO:0003677">
    <property type="term" value="F:DNA binding"/>
    <property type="evidence" value="ECO:0007669"/>
    <property type="project" value="UniProtKB-KW"/>
</dbReference>
<dbReference type="SUPFAM" id="SSF47113">
    <property type="entry name" value="Histone-fold"/>
    <property type="match status" value="1"/>
</dbReference>
<evidence type="ECO:0000313" key="4">
    <source>
        <dbReference type="EMBL" id="CAA3033372.1"/>
    </source>
</evidence>
<organism evidence="4 5">
    <name type="scientific">Olea europaea subsp. europaea</name>
    <dbReference type="NCBI Taxonomy" id="158383"/>
    <lineage>
        <taxon>Eukaryota</taxon>
        <taxon>Viridiplantae</taxon>
        <taxon>Streptophyta</taxon>
        <taxon>Embryophyta</taxon>
        <taxon>Tracheophyta</taxon>
        <taxon>Spermatophyta</taxon>
        <taxon>Magnoliopsida</taxon>
        <taxon>eudicotyledons</taxon>
        <taxon>Gunneridae</taxon>
        <taxon>Pentapetalae</taxon>
        <taxon>asterids</taxon>
        <taxon>lamiids</taxon>
        <taxon>Lamiales</taxon>
        <taxon>Oleaceae</taxon>
        <taxon>Oleeae</taxon>
        <taxon>Olea</taxon>
    </lineage>
</organism>
<feature type="domain" description="Histone H2A C-terminal" evidence="3">
    <location>
        <begin position="48"/>
        <end position="81"/>
    </location>
</feature>
<dbReference type="Gene3D" id="1.10.20.10">
    <property type="entry name" value="Histone, subunit A"/>
    <property type="match status" value="1"/>
</dbReference>
<feature type="transmembrane region" description="Helical" evidence="2">
    <location>
        <begin position="6"/>
        <end position="24"/>
    </location>
</feature>
<comment type="caution">
    <text evidence="4">The sequence shown here is derived from an EMBL/GenBank/DDBJ whole genome shotgun (WGS) entry which is preliminary data.</text>
</comment>
<keyword evidence="1" id="KW-0544">Nucleosome core</keyword>
<keyword evidence="2" id="KW-0472">Membrane</keyword>
<dbReference type="InterPro" id="IPR009072">
    <property type="entry name" value="Histone-fold"/>
</dbReference>
<dbReference type="GO" id="GO:0030527">
    <property type="term" value="F:structural constituent of chromatin"/>
    <property type="evidence" value="ECO:0007669"/>
    <property type="project" value="InterPro"/>
</dbReference>
<dbReference type="PANTHER" id="PTHR23430">
    <property type="entry name" value="HISTONE H2A"/>
    <property type="match status" value="1"/>
</dbReference>
<evidence type="ECO:0000259" key="3">
    <source>
        <dbReference type="Pfam" id="PF16211"/>
    </source>
</evidence>
<keyword evidence="1" id="KW-0158">Chromosome</keyword>
<comment type="subcellular location">
    <subcellularLocation>
        <location evidence="1">Nucleus</location>
    </subcellularLocation>
</comment>
<keyword evidence="2" id="KW-1133">Transmembrane helix</keyword>
<dbReference type="GO" id="GO:0000786">
    <property type="term" value="C:nucleosome"/>
    <property type="evidence" value="ECO:0007669"/>
    <property type="project" value="UniProtKB-KW"/>
</dbReference>
<dbReference type="EMBL" id="CACTIH010010801">
    <property type="protein sequence ID" value="CAA3033372.1"/>
    <property type="molecule type" value="Genomic_DNA"/>
</dbReference>
<sequence length="88" mass="9998">MSVSMPLPWIYYMFLLIEVLEVAGNEARDKKRNRIAPRHKQLAVRNGEELSKLLGNVMQMVGVLTNINQYLLPKTAARKEKEIGSASQ</sequence>
<keyword evidence="1" id="KW-0238">DNA-binding</keyword>
<dbReference type="PRINTS" id="PR00620">
    <property type="entry name" value="HISTONEH2A"/>
</dbReference>
<evidence type="ECO:0000256" key="1">
    <source>
        <dbReference type="RuleBase" id="RU003767"/>
    </source>
</evidence>
<reference evidence="4 5" key="1">
    <citation type="submission" date="2019-12" db="EMBL/GenBank/DDBJ databases">
        <authorList>
            <person name="Alioto T."/>
            <person name="Alioto T."/>
            <person name="Gomez Garrido J."/>
        </authorList>
    </citation>
    <scope>NUCLEOTIDE SEQUENCE [LARGE SCALE GENOMIC DNA]</scope>
</reference>
<name>A0A8S0VKB6_OLEEU</name>
<dbReference type="InterPro" id="IPR032454">
    <property type="entry name" value="Histone_H2A_C"/>
</dbReference>
<evidence type="ECO:0000256" key="2">
    <source>
        <dbReference type="SAM" id="Phobius"/>
    </source>
</evidence>
<comment type="subunit">
    <text evidence="1">The nucleosome is a histone octamer containing two molecules each of H2A, H2B, H3 and H4 assembled in one H3-H4 heterotetramer and two H2A-H2B heterodimers. The octamer wraps approximately 147 bp of DNA.</text>
</comment>
<dbReference type="InterPro" id="IPR002119">
    <property type="entry name" value="Histone_H2A"/>
</dbReference>
<dbReference type="Proteomes" id="UP000594638">
    <property type="component" value="Unassembled WGS sequence"/>
</dbReference>
<keyword evidence="5" id="KW-1185">Reference proteome</keyword>
<evidence type="ECO:0000313" key="5">
    <source>
        <dbReference type="Proteomes" id="UP000594638"/>
    </source>
</evidence>
<comment type="similarity">
    <text evidence="1">Belongs to the histone H2A family.</text>
</comment>
<protein>
    <recommendedName>
        <fullName evidence="1">Histone H2A</fullName>
    </recommendedName>
</protein>
<dbReference type="Gramene" id="OE9A111599T1">
    <property type="protein sequence ID" value="OE9A111599C1"/>
    <property type="gene ID" value="OE9A111599"/>
</dbReference>
<dbReference type="Pfam" id="PF16211">
    <property type="entry name" value="Histone_H2A_C"/>
    <property type="match status" value="1"/>
</dbReference>
<keyword evidence="2" id="KW-0812">Transmembrane</keyword>
<dbReference type="AlphaFoldDB" id="A0A8S0VKB6"/>
<dbReference type="SMART" id="SM00414">
    <property type="entry name" value="H2A"/>
    <property type="match status" value="1"/>
</dbReference>